<name>A0A0E2HMW5_9FIRM</name>
<evidence type="ECO:0000256" key="4">
    <source>
        <dbReference type="ARBA" id="ARBA00022741"/>
    </source>
</evidence>
<dbReference type="Gene3D" id="3.30.565.10">
    <property type="entry name" value="Histidine kinase-like ATPase, C-terminal domain"/>
    <property type="match status" value="1"/>
</dbReference>
<dbReference type="PRINTS" id="PR00344">
    <property type="entry name" value="BCTRLSENSOR"/>
</dbReference>
<dbReference type="PANTHER" id="PTHR44936:SF10">
    <property type="entry name" value="SENSOR PROTEIN RSTB"/>
    <property type="match status" value="1"/>
</dbReference>
<keyword evidence="7" id="KW-0902">Two-component regulatory system</keyword>
<dbReference type="SUPFAM" id="SSF55874">
    <property type="entry name" value="ATPase domain of HSP90 chaperone/DNA topoisomerase II/histidine kinase"/>
    <property type="match status" value="1"/>
</dbReference>
<dbReference type="EC" id="2.7.13.3" evidence="2"/>
<dbReference type="PROSITE" id="PS50109">
    <property type="entry name" value="HIS_KIN"/>
    <property type="match status" value="1"/>
</dbReference>
<proteinExistence type="predicted"/>
<comment type="caution">
    <text evidence="9">The sequence shown here is derived from an EMBL/GenBank/DDBJ whole genome shotgun (WGS) entry which is preliminary data.</text>
</comment>
<dbReference type="GO" id="GO:0004673">
    <property type="term" value="F:protein histidine kinase activity"/>
    <property type="evidence" value="ECO:0007669"/>
    <property type="project" value="UniProtKB-EC"/>
</dbReference>
<dbReference type="PANTHER" id="PTHR44936">
    <property type="entry name" value="SENSOR PROTEIN CREC"/>
    <property type="match status" value="1"/>
</dbReference>
<keyword evidence="6" id="KW-0067">ATP-binding</keyword>
<dbReference type="InterPro" id="IPR004358">
    <property type="entry name" value="Sig_transdc_His_kin-like_C"/>
</dbReference>
<dbReference type="PATRIC" id="fig|999408.3.peg.3123"/>
<keyword evidence="3" id="KW-0808">Transferase</keyword>
<comment type="catalytic activity">
    <reaction evidence="1">
        <text>ATP + protein L-histidine = ADP + protein N-phospho-L-histidine.</text>
        <dbReference type="EC" id="2.7.13.3"/>
    </reaction>
</comment>
<dbReference type="Pfam" id="PF02518">
    <property type="entry name" value="HATPase_c"/>
    <property type="match status" value="1"/>
</dbReference>
<evidence type="ECO:0000259" key="8">
    <source>
        <dbReference type="PROSITE" id="PS50109"/>
    </source>
</evidence>
<accession>A0A0E2HMW5</accession>
<evidence type="ECO:0000256" key="2">
    <source>
        <dbReference type="ARBA" id="ARBA00012438"/>
    </source>
</evidence>
<gene>
    <name evidence="9" type="ORF">HMPREF1090_02889</name>
</gene>
<dbReference type="InterPro" id="IPR036890">
    <property type="entry name" value="HATPase_C_sf"/>
</dbReference>
<dbReference type="EMBL" id="AGYR01000033">
    <property type="protein sequence ID" value="ENZ13384.1"/>
    <property type="molecule type" value="Genomic_DNA"/>
</dbReference>
<keyword evidence="5 9" id="KW-0418">Kinase</keyword>
<evidence type="ECO:0000256" key="6">
    <source>
        <dbReference type="ARBA" id="ARBA00022840"/>
    </source>
</evidence>
<sequence>MMTEISLNVLDVSENSTRAGASLVTILVTADTSADKLTIAIADNGCGMTPEQTAHVTDPFFTTRTTRKVGLGIPFFKYAAESTGGSFHIESEPGKGTTVTAVFGLSHIDRMPLGDMNATIHNLIVYHPDTDFLYTYTYNDASFTLDTREMREILGGIPLNTPEVSAYIMEYLKENQQETDGGALI</sequence>
<evidence type="ECO:0000256" key="1">
    <source>
        <dbReference type="ARBA" id="ARBA00000085"/>
    </source>
</evidence>
<evidence type="ECO:0000256" key="3">
    <source>
        <dbReference type="ARBA" id="ARBA00022679"/>
    </source>
</evidence>
<dbReference type="AlphaFoldDB" id="A0A0E2HMW5"/>
<feature type="domain" description="Histidine kinase" evidence="8">
    <location>
        <begin position="1"/>
        <end position="107"/>
    </location>
</feature>
<dbReference type="HOGENOM" id="CLU_125323_0_0_9"/>
<keyword evidence="4" id="KW-0547">Nucleotide-binding</keyword>
<protein>
    <recommendedName>
        <fullName evidence="2">histidine kinase</fullName>
        <ecNumber evidence="2">2.7.13.3</ecNumber>
    </recommendedName>
</protein>
<dbReference type="GO" id="GO:0005524">
    <property type="term" value="F:ATP binding"/>
    <property type="evidence" value="ECO:0007669"/>
    <property type="project" value="UniProtKB-KW"/>
</dbReference>
<evidence type="ECO:0000256" key="5">
    <source>
        <dbReference type="ARBA" id="ARBA00022777"/>
    </source>
</evidence>
<organism evidence="9 10">
    <name type="scientific">[Clostridium] clostridioforme 90A8</name>
    <dbReference type="NCBI Taxonomy" id="999408"/>
    <lineage>
        <taxon>Bacteria</taxon>
        <taxon>Bacillati</taxon>
        <taxon>Bacillota</taxon>
        <taxon>Clostridia</taxon>
        <taxon>Lachnospirales</taxon>
        <taxon>Lachnospiraceae</taxon>
        <taxon>Enterocloster</taxon>
    </lineage>
</organism>
<dbReference type="InterPro" id="IPR050980">
    <property type="entry name" value="2C_sensor_his_kinase"/>
</dbReference>
<dbReference type="InterPro" id="IPR005467">
    <property type="entry name" value="His_kinase_dom"/>
</dbReference>
<evidence type="ECO:0000313" key="10">
    <source>
        <dbReference type="Proteomes" id="UP000013085"/>
    </source>
</evidence>
<dbReference type="GO" id="GO:0000160">
    <property type="term" value="P:phosphorelay signal transduction system"/>
    <property type="evidence" value="ECO:0007669"/>
    <property type="project" value="UniProtKB-KW"/>
</dbReference>
<reference evidence="9 10" key="1">
    <citation type="submission" date="2013-01" db="EMBL/GenBank/DDBJ databases">
        <title>The Genome Sequence of Clostridium clostridioforme 90A8.</title>
        <authorList>
            <consortium name="The Broad Institute Genome Sequencing Platform"/>
            <person name="Earl A."/>
            <person name="Ward D."/>
            <person name="Feldgarden M."/>
            <person name="Gevers D."/>
            <person name="Courvalin P."/>
            <person name="Lambert T."/>
            <person name="Walker B."/>
            <person name="Young S.K."/>
            <person name="Zeng Q."/>
            <person name="Gargeya S."/>
            <person name="Fitzgerald M."/>
            <person name="Haas B."/>
            <person name="Abouelleil A."/>
            <person name="Alvarado L."/>
            <person name="Arachchi H.M."/>
            <person name="Berlin A.M."/>
            <person name="Chapman S.B."/>
            <person name="Dewar J."/>
            <person name="Goldberg J."/>
            <person name="Griggs A."/>
            <person name="Gujja S."/>
            <person name="Hansen M."/>
            <person name="Howarth C."/>
            <person name="Imamovic A."/>
            <person name="Larimer J."/>
            <person name="McCowan C."/>
            <person name="Murphy C."/>
            <person name="Neiman D."/>
            <person name="Pearson M."/>
            <person name="Priest M."/>
            <person name="Roberts A."/>
            <person name="Saif S."/>
            <person name="Shea T."/>
            <person name="Sisk P."/>
            <person name="Sykes S."/>
            <person name="Wortman J."/>
            <person name="Nusbaum C."/>
            <person name="Birren B."/>
        </authorList>
    </citation>
    <scope>NUCLEOTIDE SEQUENCE [LARGE SCALE GENOMIC DNA]</scope>
    <source>
        <strain evidence="9 10">90A8</strain>
    </source>
</reference>
<evidence type="ECO:0000256" key="7">
    <source>
        <dbReference type="ARBA" id="ARBA00023012"/>
    </source>
</evidence>
<dbReference type="Proteomes" id="UP000013085">
    <property type="component" value="Unassembled WGS sequence"/>
</dbReference>
<evidence type="ECO:0000313" key="9">
    <source>
        <dbReference type="EMBL" id="ENZ13384.1"/>
    </source>
</evidence>
<dbReference type="InterPro" id="IPR003594">
    <property type="entry name" value="HATPase_dom"/>
</dbReference>
<dbReference type="SMART" id="SM00387">
    <property type="entry name" value="HATPase_c"/>
    <property type="match status" value="1"/>
</dbReference>
<dbReference type="RefSeq" id="WP_002596039.1">
    <property type="nucleotide sequence ID" value="NZ_KB851022.1"/>
</dbReference>